<keyword evidence="3" id="KW-1185">Reference proteome</keyword>
<dbReference type="InterPro" id="IPR014176">
    <property type="entry name" value="Phasin_subfam-3"/>
</dbReference>
<accession>A0ABX1TH33</accession>
<dbReference type="RefSeq" id="WP_169247036.1">
    <property type="nucleotide sequence ID" value="NZ_SPMZ01000002.1"/>
</dbReference>
<comment type="caution">
    <text evidence="2">The sequence shown here is derived from an EMBL/GenBank/DDBJ whole genome shotgun (WGS) entry which is preliminary data.</text>
</comment>
<dbReference type="InterPro" id="IPR018968">
    <property type="entry name" value="Phasin"/>
</dbReference>
<dbReference type="EMBL" id="SPMZ01000002">
    <property type="protein sequence ID" value="NMQ17780.1"/>
    <property type="molecule type" value="Genomic_DNA"/>
</dbReference>
<proteinExistence type="predicted"/>
<dbReference type="Pfam" id="PF09361">
    <property type="entry name" value="Phasin_2"/>
    <property type="match status" value="1"/>
</dbReference>
<evidence type="ECO:0000313" key="2">
    <source>
        <dbReference type="EMBL" id="NMQ17780.1"/>
    </source>
</evidence>
<protein>
    <submittedName>
        <fullName evidence="2">Phasin family protein</fullName>
    </submittedName>
</protein>
<feature type="domain" description="Phasin" evidence="1">
    <location>
        <begin position="8"/>
        <end position="107"/>
    </location>
</feature>
<dbReference type="NCBIfam" id="TIGR02809">
    <property type="entry name" value="phasin_3"/>
    <property type="match status" value="1"/>
</dbReference>
<reference evidence="2 3" key="1">
    <citation type="submission" date="2019-03" db="EMBL/GenBank/DDBJ databases">
        <title>Metabolic reconstructions from genomes of highly enriched 'Candidatus Accumulibacter' and 'Candidatus Competibacter' bioreactor populations.</title>
        <authorList>
            <person name="Annavajhala M.K."/>
            <person name="Welles L."/>
            <person name="Abbas B."/>
            <person name="Sorokin D."/>
            <person name="Park H."/>
            <person name="Van Loosdrecht M."/>
            <person name="Chandran K."/>
        </authorList>
    </citation>
    <scope>NUCLEOTIDE SEQUENCE [LARGE SCALE GENOMIC DNA]</scope>
    <source>
        <strain evidence="2 3">SBR_G</strain>
    </source>
</reference>
<gene>
    <name evidence="2" type="ORF">E4P82_00310</name>
</gene>
<evidence type="ECO:0000259" key="1">
    <source>
        <dbReference type="Pfam" id="PF09361"/>
    </source>
</evidence>
<evidence type="ECO:0000313" key="3">
    <source>
        <dbReference type="Proteomes" id="UP000760480"/>
    </source>
</evidence>
<dbReference type="Proteomes" id="UP000760480">
    <property type="component" value="Unassembled WGS sequence"/>
</dbReference>
<name>A0ABX1TH33_9GAMM</name>
<sequence>MTNDALAKMSEQYQNFLAPVIKANKLSATNLEALVNFQMNALQSYVDMAMTRMKSAADISDPASLQAFLTSQSESISSLHQKFMDDAKALADLTTRFKAEFDKLVQDSLAGIGK</sequence>
<organism evidence="2 3">
    <name type="scientific">Candidatus Competibacter phosphatis</name>
    <dbReference type="NCBI Taxonomy" id="221280"/>
    <lineage>
        <taxon>Bacteria</taxon>
        <taxon>Pseudomonadati</taxon>
        <taxon>Pseudomonadota</taxon>
        <taxon>Gammaproteobacteria</taxon>
        <taxon>Candidatus Competibacteraceae</taxon>
        <taxon>Candidatus Competibacter</taxon>
    </lineage>
</organism>